<proteinExistence type="inferred from homology"/>
<gene>
    <name evidence="4 9" type="primary">grpE</name>
    <name evidence="9" type="ORF">GCM10007094_11400</name>
</gene>
<name>A0ABQ3E3D2_9HYPH</name>
<dbReference type="EMBL" id="BMXE01000002">
    <property type="protein sequence ID" value="GHB25051.1"/>
    <property type="molecule type" value="Genomic_DNA"/>
</dbReference>
<comment type="similarity">
    <text evidence="1 4 6">Belongs to the GrpE family.</text>
</comment>
<keyword evidence="3 4" id="KW-0143">Chaperone</keyword>
<dbReference type="SUPFAM" id="SSF58014">
    <property type="entry name" value="Coiled-coil domain of nucleotide exchange factor GrpE"/>
    <property type="match status" value="1"/>
</dbReference>
<protein>
    <recommendedName>
        <fullName evidence="4 5">Protein GrpE</fullName>
    </recommendedName>
    <alternativeName>
        <fullName evidence="4">HSP-70 cofactor</fullName>
    </alternativeName>
</protein>
<feature type="region of interest" description="Disordered" evidence="8">
    <location>
        <begin position="1"/>
        <end position="35"/>
    </location>
</feature>
<evidence type="ECO:0000256" key="1">
    <source>
        <dbReference type="ARBA" id="ARBA00009054"/>
    </source>
</evidence>
<evidence type="ECO:0000256" key="5">
    <source>
        <dbReference type="RuleBase" id="RU000639"/>
    </source>
</evidence>
<evidence type="ECO:0000256" key="3">
    <source>
        <dbReference type="ARBA" id="ARBA00023186"/>
    </source>
</evidence>
<dbReference type="InterPro" id="IPR009012">
    <property type="entry name" value="GrpE_head"/>
</dbReference>
<evidence type="ECO:0000256" key="8">
    <source>
        <dbReference type="SAM" id="MobiDB-lite"/>
    </source>
</evidence>
<evidence type="ECO:0000256" key="7">
    <source>
        <dbReference type="SAM" id="Coils"/>
    </source>
</evidence>
<keyword evidence="10" id="KW-1185">Reference proteome</keyword>
<evidence type="ECO:0000256" key="2">
    <source>
        <dbReference type="ARBA" id="ARBA00023016"/>
    </source>
</evidence>
<dbReference type="Gene3D" id="2.30.22.10">
    <property type="entry name" value="Head domain of nucleotide exchange factor GrpE"/>
    <property type="match status" value="1"/>
</dbReference>
<evidence type="ECO:0000256" key="6">
    <source>
        <dbReference type="RuleBase" id="RU004478"/>
    </source>
</evidence>
<dbReference type="InterPro" id="IPR013805">
    <property type="entry name" value="GrpE_CC"/>
</dbReference>
<keyword evidence="2 4" id="KW-0346">Stress response</keyword>
<dbReference type="SUPFAM" id="SSF51064">
    <property type="entry name" value="Head domain of nucleotide exchange factor GrpE"/>
    <property type="match status" value="1"/>
</dbReference>
<dbReference type="Proteomes" id="UP000637980">
    <property type="component" value="Unassembled WGS sequence"/>
</dbReference>
<dbReference type="RefSeq" id="WP_189435816.1">
    <property type="nucleotide sequence ID" value="NZ_BMXE01000002.1"/>
</dbReference>
<dbReference type="PRINTS" id="PR00773">
    <property type="entry name" value="GRPEPROTEIN"/>
</dbReference>
<comment type="function">
    <text evidence="4 5">Participates actively in the response to hyperosmotic and heat shock by preventing the aggregation of stress-denatured proteins, in association with DnaK and GrpE. It is the nucleotide exchange factor for DnaK and may function as a thermosensor. Unfolded proteins bind initially to DnaJ; upon interaction with the DnaJ-bound protein, DnaK hydrolyzes its bound ATP, resulting in the formation of a stable complex. GrpE releases ADP from DnaK; ATP binding to DnaK triggers the release of the substrate protein, thus completing the reaction cycle. Several rounds of ATP-dependent interactions between DnaJ, DnaK and GrpE are required for fully efficient folding.</text>
</comment>
<feature type="compositionally biased region" description="Acidic residues" evidence="8">
    <location>
        <begin position="19"/>
        <end position="29"/>
    </location>
</feature>
<accession>A0ABQ3E3D2</accession>
<feature type="region of interest" description="Disordered" evidence="8">
    <location>
        <begin position="190"/>
        <end position="212"/>
    </location>
</feature>
<dbReference type="NCBIfam" id="NF010739">
    <property type="entry name" value="PRK14141.1"/>
    <property type="match status" value="1"/>
</dbReference>
<dbReference type="NCBIfam" id="NF010748">
    <property type="entry name" value="PRK14150.1"/>
    <property type="match status" value="1"/>
</dbReference>
<reference evidence="10" key="1">
    <citation type="journal article" date="2019" name="Int. J. Syst. Evol. Microbiol.">
        <title>The Global Catalogue of Microorganisms (GCM) 10K type strain sequencing project: providing services to taxonomists for standard genome sequencing and annotation.</title>
        <authorList>
            <consortium name="The Broad Institute Genomics Platform"/>
            <consortium name="The Broad Institute Genome Sequencing Center for Infectious Disease"/>
            <person name="Wu L."/>
            <person name="Ma J."/>
        </authorList>
    </citation>
    <scope>NUCLEOTIDE SEQUENCE [LARGE SCALE GENOMIC DNA]</scope>
    <source>
        <strain evidence="10">KCTC 12861</strain>
    </source>
</reference>
<feature type="coiled-coil region" evidence="7">
    <location>
        <begin position="39"/>
        <end position="77"/>
    </location>
</feature>
<dbReference type="NCBIfam" id="NF010738">
    <property type="entry name" value="PRK14140.1"/>
    <property type="match status" value="1"/>
</dbReference>
<comment type="caution">
    <text evidence="9">The sequence shown here is derived from an EMBL/GenBank/DDBJ whole genome shotgun (WGS) entry which is preliminary data.</text>
</comment>
<keyword evidence="7" id="KW-0175">Coiled coil</keyword>
<evidence type="ECO:0000313" key="10">
    <source>
        <dbReference type="Proteomes" id="UP000637980"/>
    </source>
</evidence>
<dbReference type="InterPro" id="IPR000740">
    <property type="entry name" value="GrpE"/>
</dbReference>
<dbReference type="PANTHER" id="PTHR21237">
    <property type="entry name" value="GRPE PROTEIN"/>
    <property type="match status" value="1"/>
</dbReference>
<comment type="subcellular location">
    <subcellularLocation>
        <location evidence="4">Cytoplasm</location>
    </subcellularLocation>
</comment>
<dbReference type="PANTHER" id="PTHR21237:SF23">
    <property type="entry name" value="GRPE PROTEIN HOMOLOG, MITOCHONDRIAL"/>
    <property type="match status" value="1"/>
</dbReference>
<sequence length="212" mass="23319">MSDQDKTPQAEEQVNPEAVVEETANEAEQAEAAAEVDPIEALREENAALKDRALRTMAEMENLRRRTEKEVKDAKAYAVAGFARDMLVVNDNLGRAIEALPEDARENDDNLKALVEGVEMVEREMLNHLEKHGVKRLSPEGEKFNPHFHQAMFEVPNTEVPNNTVVQVVQAGYVIGERVLRPAMVGVSKGGPKIAPVADKNAEPGSTVDKEA</sequence>
<dbReference type="CDD" id="cd00446">
    <property type="entry name" value="GrpE"/>
    <property type="match status" value="1"/>
</dbReference>
<organism evidence="9 10">
    <name type="scientific">Pseudovibrio japonicus</name>
    <dbReference type="NCBI Taxonomy" id="366534"/>
    <lineage>
        <taxon>Bacteria</taxon>
        <taxon>Pseudomonadati</taxon>
        <taxon>Pseudomonadota</taxon>
        <taxon>Alphaproteobacteria</taxon>
        <taxon>Hyphomicrobiales</taxon>
        <taxon>Stappiaceae</taxon>
        <taxon>Pseudovibrio</taxon>
    </lineage>
</organism>
<dbReference type="Gene3D" id="3.90.20.20">
    <property type="match status" value="1"/>
</dbReference>
<keyword evidence="4" id="KW-0963">Cytoplasm</keyword>
<evidence type="ECO:0000256" key="4">
    <source>
        <dbReference type="HAMAP-Rule" id="MF_01151"/>
    </source>
</evidence>
<dbReference type="HAMAP" id="MF_01151">
    <property type="entry name" value="GrpE"/>
    <property type="match status" value="1"/>
</dbReference>
<evidence type="ECO:0000313" key="9">
    <source>
        <dbReference type="EMBL" id="GHB25051.1"/>
    </source>
</evidence>
<dbReference type="Pfam" id="PF01025">
    <property type="entry name" value="GrpE"/>
    <property type="match status" value="1"/>
</dbReference>
<comment type="subunit">
    <text evidence="4">Homodimer.</text>
</comment>
<dbReference type="PROSITE" id="PS01071">
    <property type="entry name" value="GRPE"/>
    <property type="match status" value="1"/>
</dbReference>